<proteinExistence type="predicted"/>
<evidence type="ECO:0000256" key="1">
    <source>
        <dbReference type="SAM" id="MobiDB-lite"/>
    </source>
</evidence>
<evidence type="ECO:0000313" key="4">
    <source>
        <dbReference type="Proteomes" id="UP000295781"/>
    </source>
</evidence>
<sequence>MLIAGALAGACAAAPDAPARPGGEVEAPAGGAPPEAAEAARAPMPRPGRARLGAAAIANQACEGCHEEVAREWRASLHHRANTEPAYRRAFAIEPMPFCRACHAPEARPEEPAPEAVGALGVGCVTCHVTSDGEGELAPPAVVPVLAAPWAGSGAPPAAPHAVIRDARFGGADACAACHEFAFPAARGRSTAALMQSTVTEHRASPAADRPCAACHMPRGPGGRRGHGFAGSRDEALVRSAVAVTARRPSATRVAVTLAPANAGHAFPTGDLFRRLEVSAEALGPDELVLGQEARYLARHFALRPGTIGRKLVADDRVHAAPVTVELDVGAAGEGRTIAWQVAYQRVAHPNGVDLREAEIEGEIRVASGRLAP</sequence>
<dbReference type="SUPFAM" id="SSF48695">
    <property type="entry name" value="Multiheme cytochromes"/>
    <property type="match status" value="1"/>
</dbReference>
<dbReference type="AlphaFoldDB" id="A0A4P2Q7Z8"/>
<dbReference type="Pfam" id="PF13435">
    <property type="entry name" value="Cytochrome_C554"/>
    <property type="match status" value="1"/>
</dbReference>
<dbReference type="RefSeq" id="WP_129352685.1">
    <property type="nucleotide sequence ID" value="NZ_CP012670.1"/>
</dbReference>
<feature type="region of interest" description="Disordered" evidence="1">
    <location>
        <begin position="14"/>
        <end position="45"/>
    </location>
</feature>
<feature type="compositionally biased region" description="Low complexity" evidence="1">
    <location>
        <begin position="14"/>
        <end position="43"/>
    </location>
</feature>
<accession>A0A4P2Q7Z8</accession>
<dbReference type="InterPro" id="IPR036280">
    <property type="entry name" value="Multihaem_cyt_sf"/>
</dbReference>
<protein>
    <recommendedName>
        <fullName evidence="2">Cytochrome c-552/4 domain-containing protein</fullName>
    </recommendedName>
</protein>
<evidence type="ECO:0000313" key="3">
    <source>
        <dbReference type="EMBL" id="AUX25635.1"/>
    </source>
</evidence>
<dbReference type="InterPro" id="IPR023155">
    <property type="entry name" value="Cyt_c-552/4"/>
</dbReference>
<dbReference type="OrthoDB" id="9814800at2"/>
<evidence type="ECO:0000259" key="2">
    <source>
        <dbReference type="Pfam" id="PF13435"/>
    </source>
</evidence>
<dbReference type="Gene3D" id="1.10.1130.10">
    <property type="entry name" value="Flavocytochrome C3, Chain A"/>
    <property type="match status" value="1"/>
</dbReference>
<gene>
    <name evidence="3" type="ORF">SOCEGT47_061840</name>
</gene>
<organism evidence="3 4">
    <name type="scientific">Sorangium cellulosum</name>
    <name type="common">Polyangium cellulosum</name>
    <dbReference type="NCBI Taxonomy" id="56"/>
    <lineage>
        <taxon>Bacteria</taxon>
        <taxon>Pseudomonadati</taxon>
        <taxon>Myxococcota</taxon>
        <taxon>Polyangia</taxon>
        <taxon>Polyangiales</taxon>
        <taxon>Polyangiaceae</taxon>
        <taxon>Sorangium</taxon>
    </lineage>
</organism>
<feature type="domain" description="Cytochrome c-552/4" evidence="2">
    <location>
        <begin position="61"/>
        <end position="128"/>
    </location>
</feature>
<reference evidence="3 4" key="1">
    <citation type="submission" date="2015-09" db="EMBL/GenBank/DDBJ databases">
        <title>Sorangium comparison.</title>
        <authorList>
            <person name="Zaburannyi N."/>
            <person name="Bunk B."/>
            <person name="Overmann J."/>
            <person name="Mueller R."/>
        </authorList>
    </citation>
    <scope>NUCLEOTIDE SEQUENCE [LARGE SCALE GENOMIC DNA]</scope>
    <source>
        <strain evidence="3 4">So ceGT47</strain>
    </source>
</reference>
<dbReference type="EMBL" id="CP012670">
    <property type="protein sequence ID" value="AUX25635.1"/>
    <property type="molecule type" value="Genomic_DNA"/>
</dbReference>
<name>A0A4P2Q7Z8_SORCE</name>
<dbReference type="Proteomes" id="UP000295781">
    <property type="component" value="Chromosome"/>
</dbReference>